<sequence>MNLNLRGRIIDWVFKFEECEKLLLGKNSLIIHKCRLSLLLVLWIEDVCR</sequence>
<comment type="caution">
    <text evidence="1">The sequence shown here is derived from an EMBL/GenBank/DDBJ whole genome shotgun (WGS) entry which is preliminary data.</text>
</comment>
<name>A0AAV5K0H0_9ROSI</name>
<evidence type="ECO:0000313" key="2">
    <source>
        <dbReference type="Proteomes" id="UP001054252"/>
    </source>
</evidence>
<dbReference type="AlphaFoldDB" id="A0AAV5K0H0"/>
<dbReference type="EMBL" id="BPVZ01000050">
    <property type="protein sequence ID" value="GKV18253.1"/>
    <property type="molecule type" value="Genomic_DNA"/>
</dbReference>
<protein>
    <submittedName>
        <fullName evidence="1">Uncharacterized protein</fullName>
    </submittedName>
</protein>
<reference evidence="1 2" key="1">
    <citation type="journal article" date="2021" name="Commun. Biol.">
        <title>The genome of Shorea leprosula (Dipterocarpaceae) highlights the ecological relevance of drought in aseasonal tropical rainforests.</title>
        <authorList>
            <person name="Ng K.K.S."/>
            <person name="Kobayashi M.J."/>
            <person name="Fawcett J.A."/>
            <person name="Hatakeyama M."/>
            <person name="Paape T."/>
            <person name="Ng C.H."/>
            <person name="Ang C.C."/>
            <person name="Tnah L.H."/>
            <person name="Lee C.T."/>
            <person name="Nishiyama T."/>
            <person name="Sese J."/>
            <person name="O'Brien M.J."/>
            <person name="Copetti D."/>
            <person name="Mohd Noor M.I."/>
            <person name="Ong R.C."/>
            <person name="Putra M."/>
            <person name="Sireger I.Z."/>
            <person name="Indrioko S."/>
            <person name="Kosugi Y."/>
            <person name="Izuno A."/>
            <person name="Isagi Y."/>
            <person name="Lee S.L."/>
            <person name="Shimizu K.K."/>
        </authorList>
    </citation>
    <scope>NUCLEOTIDE SEQUENCE [LARGE SCALE GENOMIC DNA]</scope>
    <source>
        <strain evidence="1">214</strain>
    </source>
</reference>
<proteinExistence type="predicted"/>
<organism evidence="1 2">
    <name type="scientific">Rubroshorea leprosula</name>
    <dbReference type="NCBI Taxonomy" id="152421"/>
    <lineage>
        <taxon>Eukaryota</taxon>
        <taxon>Viridiplantae</taxon>
        <taxon>Streptophyta</taxon>
        <taxon>Embryophyta</taxon>
        <taxon>Tracheophyta</taxon>
        <taxon>Spermatophyta</taxon>
        <taxon>Magnoliopsida</taxon>
        <taxon>eudicotyledons</taxon>
        <taxon>Gunneridae</taxon>
        <taxon>Pentapetalae</taxon>
        <taxon>rosids</taxon>
        <taxon>malvids</taxon>
        <taxon>Malvales</taxon>
        <taxon>Dipterocarpaceae</taxon>
        <taxon>Rubroshorea</taxon>
    </lineage>
</organism>
<gene>
    <name evidence="1" type="ORF">SLEP1_g28658</name>
</gene>
<dbReference type="Proteomes" id="UP001054252">
    <property type="component" value="Unassembled WGS sequence"/>
</dbReference>
<keyword evidence="2" id="KW-1185">Reference proteome</keyword>
<accession>A0AAV5K0H0</accession>
<evidence type="ECO:0000313" key="1">
    <source>
        <dbReference type="EMBL" id="GKV18253.1"/>
    </source>
</evidence>